<proteinExistence type="predicted"/>
<gene>
    <name evidence="2" type="ORF">SP90_12555</name>
</gene>
<reference evidence="2 3" key="1">
    <citation type="submission" date="2015-01" db="EMBL/GenBank/DDBJ databases">
        <title>Desulfovibrio sp. JC271 draft genome sequence.</title>
        <authorList>
            <person name="Shivani Y."/>
            <person name="Subhash Y."/>
            <person name="Sasikala C."/>
            <person name="Ramana C.V."/>
        </authorList>
    </citation>
    <scope>NUCLEOTIDE SEQUENCE [LARGE SCALE GENOMIC DNA]</scope>
    <source>
        <strain evidence="2 3">JC271</strain>
    </source>
</reference>
<dbReference type="OrthoDB" id="9772788at2"/>
<dbReference type="PATRIC" id="fig|1560234.3.peg.1615"/>
<evidence type="ECO:0000259" key="1">
    <source>
        <dbReference type="Pfam" id="PF22818"/>
    </source>
</evidence>
<evidence type="ECO:0000313" key="3">
    <source>
        <dbReference type="Proteomes" id="UP000091979"/>
    </source>
</evidence>
<name>A0A1B7XAV8_9BACT</name>
<dbReference type="RefSeq" id="WP_066856770.1">
    <property type="nucleotide sequence ID" value="NZ_JXMS01000024.1"/>
</dbReference>
<dbReference type="Proteomes" id="UP000091979">
    <property type="component" value="Unassembled WGS sequence"/>
</dbReference>
<dbReference type="Gene3D" id="3.10.129.10">
    <property type="entry name" value="Hotdog Thioesterase"/>
    <property type="match status" value="1"/>
</dbReference>
<comment type="caution">
    <text evidence="2">The sequence shown here is derived from an EMBL/GenBank/DDBJ whole genome shotgun (WGS) entry which is preliminary data.</text>
</comment>
<dbReference type="SUPFAM" id="SSF54637">
    <property type="entry name" value="Thioesterase/thiol ester dehydrase-isomerase"/>
    <property type="match status" value="1"/>
</dbReference>
<dbReference type="STRING" id="1560234.SP90_12555"/>
<evidence type="ECO:0000313" key="2">
    <source>
        <dbReference type="EMBL" id="OBQ46440.1"/>
    </source>
</evidence>
<dbReference type="InterPro" id="IPR054545">
    <property type="entry name" value="ApeI-like"/>
</dbReference>
<organism evidence="2 3">
    <name type="scientific">Halodesulfovibrio spirochaetisodalis</name>
    <dbReference type="NCBI Taxonomy" id="1560234"/>
    <lineage>
        <taxon>Bacteria</taxon>
        <taxon>Pseudomonadati</taxon>
        <taxon>Thermodesulfobacteriota</taxon>
        <taxon>Desulfovibrionia</taxon>
        <taxon>Desulfovibrionales</taxon>
        <taxon>Desulfovibrionaceae</taxon>
        <taxon>Halodesulfovibrio</taxon>
    </lineage>
</organism>
<protein>
    <recommendedName>
        <fullName evidence="1">ApeI dehydratase-like domain-containing protein</fullName>
    </recommendedName>
</protein>
<dbReference type="EMBL" id="JXMS01000024">
    <property type="protein sequence ID" value="OBQ46440.1"/>
    <property type="molecule type" value="Genomic_DNA"/>
</dbReference>
<dbReference type="InterPro" id="IPR029069">
    <property type="entry name" value="HotDog_dom_sf"/>
</dbReference>
<sequence>MFNLTGTFTFPADEAALQDHFPDSPVIPGTLIIHSFVHALRTRMPEAMLSANRFRFKEFITPASYQYSIEQTPSGFSCTLFNKGRKAVTGRLDIQTRGDANG</sequence>
<dbReference type="AlphaFoldDB" id="A0A1B7XAV8"/>
<accession>A0A1B7XAV8</accession>
<dbReference type="Pfam" id="PF22818">
    <property type="entry name" value="ApeI-like"/>
    <property type="match status" value="1"/>
</dbReference>
<feature type="domain" description="ApeI dehydratase-like" evidence="1">
    <location>
        <begin position="5"/>
        <end position="64"/>
    </location>
</feature>
<keyword evidence="3" id="KW-1185">Reference proteome</keyword>